<proteinExistence type="predicted"/>
<dbReference type="EMBL" id="VANU01000006">
    <property type="protein sequence ID" value="TLP36260.1"/>
    <property type="molecule type" value="Genomic_DNA"/>
</dbReference>
<evidence type="ECO:0000313" key="1">
    <source>
        <dbReference type="EMBL" id="TLP36260.1"/>
    </source>
</evidence>
<keyword evidence="2" id="KW-1185">Reference proteome</keyword>
<organism evidence="1 2">
    <name type="scientific">Arcobacter arenosus</name>
    <dbReference type="NCBI Taxonomy" id="2576037"/>
    <lineage>
        <taxon>Bacteria</taxon>
        <taxon>Pseudomonadati</taxon>
        <taxon>Campylobacterota</taxon>
        <taxon>Epsilonproteobacteria</taxon>
        <taxon>Campylobacterales</taxon>
        <taxon>Arcobacteraceae</taxon>
        <taxon>Arcobacter</taxon>
    </lineage>
</organism>
<dbReference type="AlphaFoldDB" id="A0A5R8XY45"/>
<name>A0A5R8XY45_9BACT</name>
<dbReference type="Proteomes" id="UP000308901">
    <property type="component" value="Unassembled WGS sequence"/>
</dbReference>
<gene>
    <name evidence="1" type="ORF">FDK22_13410</name>
</gene>
<sequence length="69" mass="8359">MEKQKLIEEIKKLIGTDENDIIDINPNFLEYFQEYELEAIKDDLILKKSQIRESTFDFLDEIYEKTKEN</sequence>
<protein>
    <submittedName>
        <fullName evidence="1">Uncharacterized protein</fullName>
    </submittedName>
</protein>
<dbReference type="RefSeq" id="WP_138153490.1">
    <property type="nucleotide sequence ID" value="NZ_VANU01000006.1"/>
</dbReference>
<evidence type="ECO:0000313" key="2">
    <source>
        <dbReference type="Proteomes" id="UP000308901"/>
    </source>
</evidence>
<comment type="caution">
    <text evidence="1">The sequence shown here is derived from an EMBL/GenBank/DDBJ whole genome shotgun (WGS) entry which is preliminary data.</text>
</comment>
<accession>A0A5R8XY45</accession>
<reference evidence="1 2" key="1">
    <citation type="submission" date="2019-05" db="EMBL/GenBank/DDBJ databases">
        <title>Arcobacter sp. nov., isolated from sea sediment.</title>
        <authorList>
            <person name="Kim W."/>
        </authorList>
    </citation>
    <scope>NUCLEOTIDE SEQUENCE [LARGE SCALE GENOMIC DNA]</scope>
    <source>
        <strain evidence="1 2">CAU 1517</strain>
    </source>
</reference>
<dbReference type="OrthoDB" id="5349113at2"/>